<evidence type="ECO:0000259" key="8">
    <source>
        <dbReference type="SMART" id="SM00829"/>
    </source>
</evidence>
<sequence length="367" mass="37370">MTESRAAVLRDTAAAFSIETVTVDAPGPGEALVRVVGAGMCHTDQLGRAGVFGETFLPAVLGHEGSGVVEAVGPGVTAVEPGDHVVLTFEYCGKCPACISGAPANCALFELSNLTGLRPDGTGSAKDASGAPLTSRWFGQSSFAEYTLATERNMVKVDKDIPLALLGPLGCGIQTGAGAVLNSAKLSPGESIAVFGVGAVGLAAIMAAKASGASDIVAVDLNPARREAALELGATRAVDGADPNLAAEIRAGGPGVDITFDTTGVTAAMSAAVDVLNRPGRCILVGAGMDMFTVHPAGLVGKTVTYVYEGDAIPQLFIPRLIGLWKQGLFPFDKLITSYPLDQINQAEADTHKGTVIKPVLLMGPEA</sequence>
<dbReference type="Proteomes" id="UP000272400">
    <property type="component" value="Unassembled WGS sequence"/>
</dbReference>
<dbReference type="SUPFAM" id="SSF50129">
    <property type="entry name" value="GroES-like"/>
    <property type="match status" value="1"/>
</dbReference>
<protein>
    <submittedName>
        <fullName evidence="9">Aryl-alcohol dehydrogenase</fullName>
    </submittedName>
</protein>
<dbReference type="Gene3D" id="3.40.50.720">
    <property type="entry name" value="NAD(P)-binding Rossmann-like Domain"/>
    <property type="match status" value="1"/>
</dbReference>
<comment type="cofactor">
    <cofactor evidence="1 7">
        <name>Zn(2+)</name>
        <dbReference type="ChEBI" id="CHEBI:29105"/>
    </cofactor>
</comment>
<evidence type="ECO:0000256" key="7">
    <source>
        <dbReference type="RuleBase" id="RU361277"/>
    </source>
</evidence>
<comment type="caution">
    <text evidence="9">The sequence shown here is derived from an EMBL/GenBank/DDBJ whole genome shotgun (WGS) entry which is preliminary data.</text>
</comment>
<dbReference type="OrthoDB" id="334894at2"/>
<keyword evidence="4 7" id="KW-0862">Zinc</keyword>
<dbReference type="GO" id="GO:0005829">
    <property type="term" value="C:cytosol"/>
    <property type="evidence" value="ECO:0007669"/>
    <property type="project" value="TreeGrafter"/>
</dbReference>
<organism evidence="9 10">
    <name type="scientific">Actinocorallia herbida</name>
    <dbReference type="NCBI Taxonomy" id="58109"/>
    <lineage>
        <taxon>Bacteria</taxon>
        <taxon>Bacillati</taxon>
        <taxon>Actinomycetota</taxon>
        <taxon>Actinomycetes</taxon>
        <taxon>Streptosporangiales</taxon>
        <taxon>Thermomonosporaceae</taxon>
        <taxon>Actinocorallia</taxon>
    </lineage>
</organism>
<dbReference type="SMART" id="SM00829">
    <property type="entry name" value="PKS_ER"/>
    <property type="match status" value="1"/>
</dbReference>
<dbReference type="GO" id="GO:0046294">
    <property type="term" value="P:formaldehyde catabolic process"/>
    <property type="evidence" value="ECO:0007669"/>
    <property type="project" value="TreeGrafter"/>
</dbReference>
<reference evidence="9 10" key="1">
    <citation type="submission" date="2018-11" db="EMBL/GenBank/DDBJ databases">
        <title>Sequencing the genomes of 1000 actinobacteria strains.</title>
        <authorList>
            <person name="Klenk H.-P."/>
        </authorList>
    </citation>
    <scope>NUCLEOTIDE SEQUENCE [LARGE SCALE GENOMIC DNA]</scope>
    <source>
        <strain evidence="9 10">DSM 44254</strain>
    </source>
</reference>
<keyword evidence="10" id="KW-1185">Reference proteome</keyword>
<dbReference type="EMBL" id="RJKE01000001">
    <property type="protein sequence ID" value="ROO86554.1"/>
    <property type="molecule type" value="Genomic_DNA"/>
</dbReference>
<dbReference type="GO" id="GO:0051903">
    <property type="term" value="F:S-(hydroxymethyl)glutathione dehydrogenase [NAD(P)+] activity"/>
    <property type="evidence" value="ECO:0007669"/>
    <property type="project" value="TreeGrafter"/>
</dbReference>
<dbReference type="SUPFAM" id="SSF51735">
    <property type="entry name" value="NAD(P)-binding Rossmann-fold domains"/>
    <property type="match status" value="1"/>
</dbReference>
<keyword evidence="5" id="KW-0560">Oxidoreductase</keyword>
<evidence type="ECO:0000256" key="2">
    <source>
        <dbReference type="ARBA" id="ARBA00008072"/>
    </source>
</evidence>
<evidence type="ECO:0000313" key="9">
    <source>
        <dbReference type="EMBL" id="ROO86554.1"/>
    </source>
</evidence>
<dbReference type="FunFam" id="3.40.50.720:FF:000003">
    <property type="entry name" value="S-(hydroxymethyl)glutathione dehydrogenase"/>
    <property type="match status" value="1"/>
</dbReference>
<dbReference type="GO" id="GO:0008270">
    <property type="term" value="F:zinc ion binding"/>
    <property type="evidence" value="ECO:0007669"/>
    <property type="project" value="InterPro"/>
</dbReference>
<dbReference type="InterPro" id="IPR036291">
    <property type="entry name" value="NAD(P)-bd_dom_sf"/>
</dbReference>
<gene>
    <name evidence="9" type="ORF">EDD29_4127</name>
</gene>
<evidence type="ECO:0000256" key="5">
    <source>
        <dbReference type="ARBA" id="ARBA00023002"/>
    </source>
</evidence>
<dbReference type="Gene3D" id="3.90.180.10">
    <property type="entry name" value="Medium-chain alcohol dehydrogenases, catalytic domain"/>
    <property type="match status" value="1"/>
</dbReference>
<dbReference type="CDD" id="cd08278">
    <property type="entry name" value="benzyl_alcohol_DH"/>
    <property type="match status" value="1"/>
</dbReference>
<name>A0A3N1CZ33_9ACTN</name>
<dbReference type="Pfam" id="PF00107">
    <property type="entry name" value="ADH_zinc_N"/>
    <property type="match status" value="1"/>
</dbReference>
<dbReference type="Pfam" id="PF08240">
    <property type="entry name" value="ADH_N"/>
    <property type="match status" value="1"/>
</dbReference>
<comment type="similarity">
    <text evidence="2 7">Belongs to the zinc-containing alcohol dehydrogenase family.</text>
</comment>
<evidence type="ECO:0000256" key="1">
    <source>
        <dbReference type="ARBA" id="ARBA00001947"/>
    </source>
</evidence>
<dbReference type="InterPro" id="IPR002328">
    <property type="entry name" value="ADH_Zn_CS"/>
</dbReference>
<evidence type="ECO:0000256" key="3">
    <source>
        <dbReference type="ARBA" id="ARBA00022723"/>
    </source>
</evidence>
<keyword evidence="3 7" id="KW-0479">Metal-binding</keyword>
<accession>A0A3N1CZ33</accession>
<dbReference type="PROSITE" id="PS00059">
    <property type="entry name" value="ADH_ZINC"/>
    <property type="match status" value="1"/>
</dbReference>
<dbReference type="InterPro" id="IPR013149">
    <property type="entry name" value="ADH-like_C"/>
</dbReference>
<feature type="domain" description="Enoyl reductase (ER)" evidence="8">
    <location>
        <begin position="11"/>
        <end position="361"/>
    </location>
</feature>
<evidence type="ECO:0000256" key="4">
    <source>
        <dbReference type="ARBA" id="ARBA00022833"/>
    </source>
</evidence>
<dbReference type="PANTHER" id="PTHR43880">
    <property type="entry name" value="ALCOHOL DEHYDROGENASE"/>
    <property type="match status" value="1"/>
</dbReference>
<evidence type="ECO:0000313" key="10">
    <source>
        <dbReference type="Proteomes" id="UP000272400"/>
    </source>
</evidence>
<dbReference type="AlphaFoldDB" id="A0A3N1CZ33"/>
<keyword evidence="6" id="KW-0520">NAD</keyword>
<dbReference type="InterPro" id="IPR020843">
    <property type="entry name" value="ER"/>
</dbReference>
<evidence type="ECO:0000256" key="6">
    <source>
        <dbReference type="ARBA" id="ARBA00023027"/>
    </source>
</evidence>
<dbReference type="InterPro" id="IPR013154">
    <property type="entry name" value="ADH-like_N"/>
</dbReference>
<proteinExistence type="inferred from homology"/>
<dbReference type="PANTHER" id="PTHR43880:SF12">
    <property type="entry name" value="ALCOHOL DEHYDROGENASE CLASS-3"/>
    <property type="match status" value="1"/>
</dbReference>
<dbReference type="RefSeq" id="WP_123665942.1">
    <property type="nucleotide sequence ID" value="NZ_RJKE01000001.1"/>
</dbReference>
<dbReference type="InterPro" id="IPR011032">
    <property type="entry name" value="GroES-like_sf"/>
</dbReference>